<dbReference type="OrthoDB" id="9091032at2"/>
<dbReference type="Proteomes" id="UP000244013">
    <property type="component" value="Unassembled WGS sequence"/>
</dbReference>
<dbReference type="EMBL" id="QAYE01000001">
    <property type="protein sequence ID" value="PTW49369.1"/>
    <property type="molecule type" value="Genomic_DNA"/>
</dbReference>
<protein>
    <submittedName>
        <fullName evidence="1">Uncharacterized protein</fullName>
    </submittedName>
</protein>
<dbReference type="RefSeq" id="WP_107952346.1">
    <property type="nucleotide sequence ID" value="NZ_QAYE01000001.1"/>
</dbReference>
<name>A0A2T5UCY1_9SPHN</name>
<evidence type="ECO:0000313" key="1">
    <source>
        <dbReference type="EMBL" id="PTW49369.1"/>
    </source>
</evidence>
<evidence type="ECO:0000313" key="2">
    <source>
        <dbReference type="Proteomes" id="UP000244013"/>
    </source>
</evidence>
<dbReference type="GeneID" id="91004936"/>
<reference evidence="1 2" key="1">
    <citation type="submission" date="2018-04" db="EMBL/GenBank/DDBJ databases">
        <title>Genomic Encyclopedia of Type Strains, Phase III (KMG-III): the genomes of soil and plant-associated and newly described type strains.</title>
        <authorList>
            <person name="Whitman W."/>
        </authorList>
    </citation>
    <scope>NUCLEOTIDE SEQUENCE [LARGE SCALE GENOMIC DNA]</scope>
    <source>
        <strain evidence="1 2">MA-olki</strain>
    </source>
</reference>
<comment type="caution">
    <text evidence="1">The sequence shown here is derived from an EMBL/GenBank/DDBJ whole genome shotgun (WGS) entry which is preliminary data.</text>
</comment>
<organism evidence="1 2">
    <name type="scientific">Sphingomonas faeni</name>
    <dbReference type="NCBI Taxonomy" id="185950"/>
    <lineage>
        <taxon>Bacteria</taxon>
        <taxon>Pseudomonadati</taxon>
        <taxon>Pseudomonadota</taxon>
        <taxon>Alphaproteobacteria</taxon>
        <taxon>Sphingomonadales</taxon>
        <taxon>Sphingomonadaceae</taxon>
        <taxon>Sphingomonas</taxon>
    </lineage>
</organism>
<sequence length="226" mass="24057">MTAGFQCYNDRGTIQFDSELSNYALVDKGTITTGDISDPTYGGSWSLGFKDKLPAFDTYALSCTTAPVIPGVVGFNDITSLYVNARGGSHVVTYYLFRMFRKLPKIGGAGIEITDDQGRLTYSTGYRPLCIIAQHPVTNLYDGISEGRALPGGRTYAFMKYGTMIRSFRAPAGSSGGDIGDVAFNGSSAGCRSVTDGYYIEEIKGNCYADGVQANGGILAVDVTGI</sequence>
<accession>A0A2T5UCY1</accession>
<dbReference type="AlphaFoldDB" id="A0A2T5UCY1"/>
<proteinExistence type="predicted"/>
<gene>
    <name evidence="1" type="ORF">C8J25_101877</name>
</gene>